<dbReference type="AlphaFoldDB" id="A0A8J2YH69"/>
<accession>A0A8J2YH69</accession>
<keyword evidence="2" id="KW-1185">Reference proteome</keyword>
<organism evidence="1 2">
    <name type="scientific">Agaricicola taiwanensis</name>
    <dbReference type="NCBI Taxonomy" id="591372"/>
    <lineage>
        <taxon>Bacteria</taxon>
        <taxon>Pseudomonadati</taxon>
        <taxon>Pseudomonadota</taxon>
        <taxon>Alphaproteobacteria</taxon>
        <taxon>Rhodobacterales</taxon>
        <taxon>Paracoccaceae</taxon>
        <taxon>Agaricicola</taxon>
    </lineage>
</organism>
<proteinExistence type="predicted"/>
<reference evidence="1" key="1">
    <citation type="journal article" date="2014" name="Int. J. Syst. Evol. Microbiol.">
        <title>Complete genome sequence of Corynebacterium casei LMG S-19264T (=DSM 44701T), isolated from a smear-ripened cheese.</title>
        <authorList>
            <consortium name="US DOE Joint Genome Institute (JGI-PGF)"/>
            <person name="Walter F."/>
            <person name="Albersmeier A."/>
            <person name="Kalinowski J."/>
            <person name="Ruckert C."/>
        </authorList>
    </citation>
    <scope>NUCLEOTIDE SEQUENCE</scope>
    <source>
        <strain evidence="1">CCM 7684</strain>
    </source>
</reference>
<evidence type="ECO:0000313" key="2">
    <source>
        <dbReference type="Proteomes" id="UP000602745"/>
    </source>
</evidence>
<sequence>MSTADPLWVEFSTLFKRSGLSLPEERQPVLFAAYREVRAWSDTIRAWENPPAAEPANAYAVASILRAGEVAR</sequence>
<dbReference type="EMBL" id="BMCP01000002">
    <property type="protein sequence ID" value="GGE41251.1"/>
    <property type="molecule type" value="Genomic_DNA"/>
</dbReference>
<evidence type="ECO:0000313" key="1">
    <source>
        <dbReference type="EMBL" id="GGE41251.1"/>
    </source>
</evidence>
<dbReference type="Proteomes" id="UP000602745">
    <property type="component" value="Unassembled WGS sequence"/>
</dbReference>
<protein>
    <submittedName>
        <fullName evidence="1">Uncharacterized protein</fullName>
    </submittedName>
</protein>
<gene>
    <name evidence="1" type="ORF">GCM10007276_18270</name>
</gene>
<dbReference type="RefSeq" id="WP_188409433.1">
    <property type="nucleotide sequence ID" value="NZ_BMCP01000002.1"/>
</dbReference>
<comment type="caution">
    <text evidence="1">The sequence shown here is derived from an EMBL/GenBank/DDBJ whole genome shotgun (WGS) entry which is preliminary data.</text>
</comment>
<reference evidence="1" key="2">
    <citation type="submission" date="2020-09" db="EMBL/GenBank/DDBJ databases">
        <authorList>
            <person name="Sun Q."/>
            <person name="Sedlacek I."/>
        </authorList>
    </citation>
    <scope>NUCLEOTIDE SEQUENCE</scope>
    <source>
        <strain evidence="1">CCM 7684</strain>
    </source>
</reference>
<name>A0A8J2YH69_9RHOB</name>